<keyword evidence="3" id="KW-1185">Reference proteome</keyword>
<organism evidence="2 3">
    <name type="scientific">Massilia aerilata</name>
    <dbReference type="NCBI Taxonomy" id="453817"/>
    <lineage>
        <taxon>Bacteria</taxon>
        <taxon>Pseudomonadati</taxon>
        <taxon>Pseudomonadota</taxon>
        <taxon>Betaproteobacteria</taxon>
        <taxon>Burkholderiales</taxon>
        <taxon>Oxalobacteraceae</taxon>
        <taxon>Telluria group</taxon>
        <taxon>Massilia</taxon>
    </lineage>
</organism>
<dbReference type="Proteomes" id="UP001596086">
    <property type="component" value="Unassembled WGS sequence"/>
</dbReference>
<sequence length="560" mass="62689">MEHSFGLLREAFLQRLEDDRFGDFRIEDEPASIHEFIDQMTVGNVAMRHFGLSDKARFPDLTNLNITFAEFMRQPVQIEGLHLPVDTIFREQFCRQIASKMVMAVAHERPSTPAANAALAEVGAAGWRDWASAVAQPPHLARLAAEFAEIAVKTFAEKPLISFFIRSPVEGEFSMWGPWASTGQGRELPTRIVEGDGYSVSVRVFRYLEVECDVAAYEWEATLTMAGAAQPDAAACGMTYVFKREGGELVGGLQDLIIAADSMADSDVIQAKSFITQHDDAEDVIEKSDLCFVWLWDRRAGVAKGLGAKCLTAALDDLRRRFKKVRTVVFDARPGQFSNWTSRVDPPMVALEKQTAVENLVGYIQGLNLKFDVRTIFARSDNPDREAVIAYSQATDWRDQGTRQDEGDEPEQDENDIDLDKWEEEICRLFRAAGLEELAEEVENGDAAYDEVLAAIKHIVFESSVHYLRPSSSGDFEPSLIDMLDEVPHDDAHDQIAGMDEFCSGLPDRMHVSAVHWLDGYAICTVLAHTPFGDLTEYFTLVRKPRPINLESFFQSLGQS</sequence>
<evidence type="ECO:0000256" key="1">
    <source>
        <dbReference type="SAM" id="MobiDB-lite"/>
    </source>
</evidence>
<feature type="region of interest" description="Disordered" evidence="1">
    <location>
        <begin position="391"/>
        <end position="418"/>
    </location>
</feature>
<accession>A0ABW0S4M0</accession>
<evidence type="ECO:0000313" key="3">
    <source>
        <dbReference type="Proteomes" id="UP001596086"/>
    </source>
</evidence>
<comment type="caution">
    <text evidence="2">The sequence shown here is derived from an EMBL/GenBank/DDBJ whole genome shotgun (WGS) entry which is preliminary data.</text>
</comment>
<feature type="compositionally biased region" description="Basic and acidic residues" evidence="1">
    <location>
        <begin position="396"/>
        <end position="405"/>
    </location>
</feature>
<reference evidence="3" key="1">
    <citation type="journal article" date="2019" name="Int. J. Syst. Evol. Microbiol.">
        <title>The Global Catalogue of Microorganisms (GCM) 10K type strain sequencing project: providing services to taxonomists for standard genome sequencing and annotation.</title>
        <authorList>
            <consortium name="The Broad Institute Genomics Platform"/>
            <consortium name="The Broad Institute Genome Sequencing Center for Infectious Disease"/>
            <person name="Wu L."/>
            <person name="Ma J."/>
        </authorList>
    </citation>
    <scope>NUCLEOTIDE SEQUENCE [LARGE SCALE GENOMIC DNA]</scope>
    <source>
        <strain evidence="3">CGMCC 4.5798</strain>
    </source>
</reference>
<name>A0ABW0S4M0_9BURK</name>
<evidence type="ECO:0000313" key="2">
    <source>
        <dbReference type="EMBL" id="MFC5550163.1"/>
    </source>
</evidence>
<feature type="compositionally biased region" description="Acidic residues" evidence="1">
    <location>
        <begin position="406"/>
        <end position="417"/>
    </location>
</feature>
<dbReference type="RefSeq" id="WP_379772342.1">
    <property type="nucleotide sequence ID" value="NZ_JBHSMZ010000014.1"/>
</dbReference>
<gene>
    <name evidence="2" type="ORF">ACFPO9_16740</name>
</gene>
<proteinExistence type="predicted"/>
<protein>
    <submittedName>
        <fullName evidence="2">Uncharacterized protein</fullName>
    </submittedName>
</protein>
<dbReference type="EMBL" id="JBHSMZ010000014">
    <property type="protein sequence ID" value="MFC5550163.1"/>
    <property type="molecule type" value="Genomic_DNA"/>
</dbReference>